<comment type="caution">
    <text evidence="2">The sequence shown here is derived from an EMBL/GenBank/DDBJ whole genome shotgun (WGS) entry which is preliminary data.</text>
</comment>
<protein>
    <submittedName>
        <fullName evidence="2">DUF2975 domain-containing protein</fullName>
    </submittedName>
</protein>
<dbReference type="RefSeq" id="WP_311534755.1">
    <property type="nucleotide sequence ID" value="NZ_JAVRHQ010000010.1"/>
</dbReference>
<dbReference type="Proteomes" id="UP001262889">
    <property type="component" value="Unassembled WGS sequence"/>
</dbReference>
<keyword evidence="1" id="KW-0472">Membrane</keyword>
<dbReference type="EMBL" id="JAVRHQ010000010">
    <property type="protein sequence ID" value="MDT0643136.1"/>
    <property type="molecule type" value="Genomic_DNA"/>
</dbReference>
<evidence type="ECO:0000313" key="3">
    <source>
        <dbReference type="Proteomes" id="UP001262889"/>
    </source>
</evidence>
<dbReference type="InterPro" id="IPR021354">
    <property type="entry name" value="DUF2975"/>
</dbReference>
<feature type="transmembrane region" description="Helical" evidence="1">
    <location>
        <begin position="6"/>
        <end position="29"/>
    </location>
</feature>
<name>A0ABU3C9Y3_9FLAO</name>
<reference evidence="2 3" key="1">
    <citation type="submission" date="2023-09" db="EMBL/GenBank/DDBJ databases">
        <authorList>
            <person name="Rey-Velasco X."/>
        </authorList>
    </citation>
    <scope>NUCLEOTIDE SEQUENCE [LARGE SCALE GENOMIC DNA]</scope>
    <source>
        <strain evidence="2 3">F363</strain>
    </source>
</reference>
<gene>
    <name evidence="2" type="ORF">RM553_09880</name>
</gene>
<feature type="transmembrane region" description="Helical" evidence="1">
    <location>
        <begin position="83"/>
        <end position="102"/>
    </location>
</feature>
<dbReference type="Pfam" id="PF11188">
    <property type="entry name" value="DUF2975"/>
    <property type="match status" value="1"/>
</dbReference>
<keyword evidence="1" id="KW-0812">Transmembrane</keyword>
<feature type="transmembrane region" description="Helical" evidence="1">
    <location>
        <begin position="41"/>
        <end position="63"/>
    </location>
</feature>
<evidence type="ECO:0000313" key="2">
    <source>
        <dbReference type="EMBL" id="MDT0643136.1"/>
    </source>
</evidence>
<organism evidence="2 3">
    <name type="scientific">Autumnicola tepida</name>
    <dbReference type="NCBI Taxonomy" id="3075595"/>
    <lineage>
        <taxon>Bacteria</taxon>
        <taxon>Pseudomonadati</taxon>
        <taxon>Bacteroidota</taxon>
        <taxon>Flavobacteriia</taxon>
        <taxon>Flavobacteriales</taxon>
        <taxon>Flavobacteriaceae</taxon>
        <taxon>Autumnicola</taxon>
    </lineage>
</organism>
<sequence length="119" mass="14048">MVDSTTSLIITLIHFLFNYSFMIYLVYLIRKLLRNLIQGPLFTRYQIAGFNLVGQLIIWYIVIDAIGEFVIKMLIESRMEFNISFPDFWLFIALGAFFMFLGRIFQSARTLKEENELTV</sequence>
<accession>A0ABU3C9Y3</accession>
<keyword evidence="1" id="KW-1133">Transmembrane helix</keyword>
<proteinExistence type="predicted"/>
<keyword evidence="3" id="KW-1185">Reference proteome</keyword>
<evidence type="ECO:0000256" key="1">
    <source>
        <dbReference type="SAM" id="Phobius"/>
    </source>
</evidence>